<feature type="compositionally biased region" description="Polar residues" evidence="1">
    <location>
        <begin position="69"/>
        <end position="79"/>
    </location>
</feature>
<proteinExistence type="predicted"/>
<protein>
    <submittedName>
        <fullName evidence="2">Uncharacterized protein</fullName>
    </submittedName>
</protein>
<dbReference type="EMBL" id="ML977141">
    <property type="protein sequence ID" value="KAF1990632.1"/>
    <property type="molecule type" value="Genomic_DNA"/>
</dbReference>
<evidence type="ECO:0000313" key="3">
    <source>
        <dbReference type="Proteomes" id="UP000800041"/>
    </source>
</evidence>
<sequence>MVRRHGENRASKQTAGMKPGECLMSNRATLVWSYKVCLGVASAQLRWLMAASREASRQQPCAPPKIGCQRTNSNDAPSPSTLILAILPKLRVYSRRRPRRQHPHHPDKMIRRSCWSRGWLARSSTGEAAHSAAPGVPQPVLVMMDSETFRPSSSRHGAPGTAPSHSRRMDEQSSAGLALANANPALAVKTMPRARSSMV</sequence>
<feature type="region of interest" description="Disordered" evidence="1">
    <location>
        <begin position="59"/>
        <end position="79"/>
    </location>
</feature>
<feature type="region of interest" description="Disordered" evidence="1">
    <location>
        <begin position="149"/>
        <end position="174"/>
    </location>
</feature>
<keyword evidence="3" id="KW-1185">Reference proteome</keyword>
<name>A0A6G1HC59_9PEZI</name>
<dbReference type="AlphaFoldDB" id="A0A6G1HC59"/>
<reference evidence="2" key="1">
    <citation type="journal article" date="2020" name="Stud. Mycol.">
        <title>101 Dothideomycetes genomes: a test case for predicting lifestyles and emergence of pathogens.</title>
        <authorList>
            <person name="Haridas S."/>
            <person name="Albert R."/>
            <person name="Binder M."/>
            <person name="Bloem J."/>
            <person name="Labutti K."/>
            <person name="Salamov A."/>
            <person name="Andreopoulos B."/>
            <person name="Baker S."/>
            <person name="Barry K."/>
            <person name="Bills G."/>
            <person name="Bluhm B."/>
            <person name="Cannon C."/>
            <person name="Castanera R."/>
            <person name="Culley D."/>
            <person name="Daum C."/>
            <person name="Ezra D."/>
            <person name="Gonzalez J."/>
            <person name="Henrissat B."/>
            <person name="Kuo A."/>
            <person name="Liang C."/>
            <person name="Lipzen A."/>
            <person name="Lutzoni F."/>
            <person name="Magnuson J."/>
            <person name="Mondo S."/>
            <person name="Nolan M."/>
            <person name="Ohm R."/>
            <person name="Pangilinan J."/>
            <person name="Park H.-J."/>
            <person name="Ramirez L."/>
            <person name="Alfaro M."/>
            <person name="Sun H."/>
            <person name="Tritt A."/>
            <person name="Yoshinaga Y."/>
            <person name="Zwiers L.-H."/>
            <person name="Turgeon B."/>
            <person name="Goodwin S."/>
            <person name="Spatafora J."/>
            <person name="Crous P."/>
            <person name="Grigoriev I."/>
        </authorList>
    </citation>
    <scope>NUCLEOTIDE SEQUENCE</scope>
    <source>
        <strain evidence="2">CBS 113979</strain>
    </source>
</reference>
<organism evidence="2 3">
    <name type="scientific">Aulographum hederae CBS 113979</name>
    <dbReference type="NCBI Taxonomy" id="1176131"/>
    <lineage>
        <taxon>Eukaryota</taxon>
        <taxon>Fungi</taxon>
        <taxon>Dikarya</taxon>
        <taxon>Ascomycota</taxon>
        <taxon>Pezizomycotina</taxon>
        <taxon>Dothideomycetes</taxon>
        <taxon>Pleosporomycetidae</taxon>
        <taxon>Aulographales</taxon>
        <taxon>Aulographaceae</taxon>
    </lineage>
</organism>
<evidence type="ECO:0000313" key="2">
    <source>
        <dbReference type="EMBL" id="KAF1990632.1"/>
    </source>
</evidence>
<gene>
    <name evidence="2" type="ORF">K402DRAFT_200520</name>
</gene>
<dbReference type="Proteomes" id="UP000800041">
    <property type="component" value="Unassembled WGS sequence"/>
</dbReference>
<evidence type="ECO:0000256" key="1">
    <source>
        <dbReference type="SAM" id="MobiDB-lite"/>
    </source>
</evidence>
<accession>A0A6G1HC59</accession>